<dbReference type="InterPro" id="IPR003586">
    <property type="entry name" value="Hint_dom_C"/>
</dbReference>
<evidence type="ECO:0000256" key="1">
    <source>
        <dbReference type="ARBA" id="ARBA00001922"/>
    </source>
</evidence>
<keyword evidence="8" id="KW-0378">Hydrolase</keyword>
<dbReference type="Pfam" id="PF02867">
    <property type="entry name" value="Ribonuc_red_lgC"/>
    <property type="match status" value="1"/>
</dbReference>
<dbReference type="InterPro" id="IPR036844">
    <property type="entry name" value="Hint_dom_sf"/>
</dbReference>
<dbReference type="SUPFAM" id="SSF51998">
    <property type="entry name" value="PFL-like glycyl radical enzymes"/>
    <property type="match status" value="2"/>
</dbReference>
<dbReference type="InterPro" id="IPR050862">
    <property type="entry name" value="RdRp_reductase_class-2"/>
</dbReference>
<dbReference type="InterPro" id="IPR006141">
    <property type="entry name" value="Intein_N"/>
</dbReference>
<keyword evidence="3" id="KW-0068">Autocatalytic cleavage</keyword>
<accession>A0ABW0T2K6</accession>
<evidence type="ECO:0000256" key="6">
    <source>
        <dbReference type="ARBA" id="ARBA00023285"/>
    </source>
</evidence>
<dbReference type="SUPFAM" id="SSF55608">
    <property type="entry name" value="Homing endonucleases"/>
    <property type="match status" value="2"/>
</dbReference>
<evidence type="ECO:0000256" key="4">
    <source>
        <dbReference type="ARBA" id="ARBA00023000"/>
    </source>
</evidence>
<proteinExistence type="predicted"/>
<evidence type="ECO:0000259" key="7">
    <source>
        <dbReference type="PROSITE" id="PS50819"/>
    </source>
</evidence>
<dbReference type="InterPro" id="IPR000788">
    <property type="entry name" value="RNR_lg_C"/>
</dbReference>
<dbReference type="InterPro" id="IPR003587">
    <property type="entry name" value="Hint_dom_N"/>
</dbReference>
<name>A0ABW0T2K6_9GAMM</name>
<evidence type="ECO:0000256" key="5">
    <source>
        <dbReference type="ARBA" id="ARBA00023002"/>
    </source>
</evidence>
<comment type="caution">
    <text evidence="8">The sequence shown here is derived from an EMBL/GenBank/DDBJ whole genome shotgun (WGS) entry which is preliminary data.</text>
</comment>
<evidence type="ECO:0000313" key="8">
    <source>
        <dbReference type="EMBL" id="MFC5582794.1"/>
    </source>
</evidence>
<dbReference type="PROSITE" id="PS50817">
    <property type="entry name" value="INTEIN_N_TER"/>
    <property type="match status" value="2"/>
</dbReference>
<dbReference type="InterPro" id="IPR030934">
    <property type="entry name" value="Intein_C"/>
</dbReference>
<dbReference type="SMART" id="SM00306">
    <property type="entry name" value="HintN"/>
    <property type="match status" value="2"/>
</dbReference>
<reference evidence="9" key="1">
    <citation type="journal article" date="2019" name="Int. J. Syst. Evol. Microbiol.">
        <title>The Global Catalogue of Microorganisms (GCM) 10K type strain sequencing project: providing services to taxonomists for standard genome sequencing and annotation.</title>
        <authorList>
            <consortium name="The Broad Institute Genomics Platform"/>
            <consortium name="The Broad Institute Genome Sequencing Center for Infectious Disease"/>
            <person name="Wu L."/>
            <person name="Ma J."/>
        </authorList>
    </citation>
    <scope>NUCLEOTIDE SEQUENCE [LARGE SCALE GENOMIC DNA]</scope>
    <source>
        <strain evidence="9">CGMCC 1.13587</strain>
    </source>
</reference>
<dbReference type="SUPFAM" id="SSF51294">
    <property type="entry name" value="Hedgehog/intein (Hint) domain"/>
    <property type="match status" value="2"/>
</dbReference>
<dbReference type="PROSITE" id="PS50819">
    <property type="entry name" value="INTEIN_ENDONUCLEASE"/>
    <property type="match status" value="2"/>
</dbReference>
<keyword evidence="6" id="KW-0170">Cobalt</keyword>
<evidence type="ECO:0000313" key="9">
    <source>
        <dbReference type="Proteomes" id="UP001596111"/>
    </source>
</evidence>
<keyword evidence="9" id="KW-1185">Reference proteome</keyword>
<dbReference type="Pfam" id="PF14528">
    <property type="entry name" value="LAGLIDADG_3"/>
    <property type="match status" value="2"/>
</dbReference>
<dbReference type="RefSeq" id="WP_377329216.1">
    <property type="nucleotide sequence ID" value="NZ_JBHSNG010000024.1"/>
</dbReference>
<keyword evidence="5" id="KW-0560">Oxidoreductase</keyword>
<gene>
    <name evidence="8" type="ORF">ACFPPB_16890</name>
</gene>
<protein>
    <submittedName>
        <fullName evidence="8">LAGLIDADG family homing endonuclease</fullName>
    </submittedName>
</protein>
<feature type="domain" description="DOD-type homing endonuclease" evidence="7">
    <location>
        <begin position="866"/>
        <end position="1016"/>
    </location>
</feature>
<dbReference type="Gene3D" id="3.10.28.10">
    <property type="entry name" value="Homing endonucleases"/>
    <property type="match status" value="2"/>
</dbReference>
<dbReference type="Proteomes" id="UP001596111">
    <property type="component" value="Unassembled WGS sequence"/>
</dbReference>
<dbReference type="PANTHER" id="PTHR43371:SF1">
    <property type="entry name" value="RIBONUCLEOSIDE-DIPHOSPHATE REDUCTASE"/>
    <property type="match status" value="1"/>
</dbReference>
<keyword evidence="8" id="KW-0540">Nuclease</keyword>
<feature type="domain" description="DOD-type homing endonuclease" evidence="7">
    <location>
        <begin position="233"/>
        <end position="393"/>
    </location>
</feature>
<dbReference type="NCBIfam" id="TIGR01445">
    <property type="entry name" value="intein_Nterm"/>
    <property type="match status" value="1"/>
</dbReference>
<dbReference type="PROSITE" id="PS50818">
    <property type="entry name" value="INTEIN_C_TER"/>
    <property type="match status" value="1"/>
</dbReference>
<dbReference type="InterPro" id="IPR027434">
    <property type="entry name" value="Homing_endonucl"/>
</dbReference>
<sequence>MDIPLQPASYDIWDKKYRLKAKSGEPVDLTIDGTYQRVARALSDVEASDELRGHWYERFLWALRRGAIPAGRITSNAGALAHKPATSTINCTVSGTIRDSMDDILEKVHEAGLTLKAGCVAPGTWVVTDRGLVTADQAVAERHAQILSYDRDARRFEMQAIEQHLTTHVARADNIRIVANGVALTTSVRHPVLVYRDNVQRYVRADEVVASDALVQHSFAWQADDATMLEAWFAGAHLGDGSAYEKHHAYRPSRSAWQQRAQQLGRRLVFKIRAAERAVVERYAAFFAGFCATRAQVAANTTPNGTPVWDYTVSSFAASRAAELIDHQIGAKTAHLRVPAWIAQHPQQHFLPFLAGLIDTDGTVSREHGSATIATQNADFAGELKALLGLFGVHASLTRRKPRSHQYNGWDIRDSGGAMLKISDSAFLAVVARYMADSGKRGRIAEHASQSGQYDRYVLPADLSNALTELAGTLGHGERQRLGFYHGYHVAPQVSRVWLDRWAQRFPALQPLIDFARCLRPVESIERGLDLPETFYDFTVAKHNNYLAGNAGLLVIHNCGIGYEFSTLRPRGAYVSGAGAYTSGPLSFMDIYDKMCFTVSSAGGRRGAQMGTFDISHPDAKEFIRAKREDGRLRQFNLSLLITDGFMEAVEHDQDWPLVFPVHVKEKDEIDVDDPTKVVWREWPTHENYVDREDGLVACKIYSHIRARHLWDMIMVSTYDYAEPGFILIDKVNEMNNNWWCEHIRATNPCVTADTRLATQYGMVPIGELQANRAPLEVSVDRRSLELEGRGVETRPAKPAFMTAPRAPVYRVTTEDGYEIKATEWHDFYVERGKIKLRDLKVGDRMLVQSGKGQFGQQGSDDLGLLLGLIAGDGHFTNRGKDQQAAIVSLWGEERALADRVATYINTLIAHTGQGDLRQYKVSPVAVPERNHVFIRSVLLARLLEHYGFSATTKLRVPEVVWRGSEACVKSYLRALFQCDGTVNVSSRSQSCSVRLASSQPDLLKDVQMLLANLGVFCRVKKRRAAGMRELPDGHGGVREFACSADHELIIDGESRERFMNEVGFLLPIKTQRYLDWREGKALRKTQRFASKIASIEYVGEEAVFDTTQPDHNAVIFNGLVTGQCGEQPLPPYGSCLLGSINLTTFVRDPFGPKARFDWDEYREVVKVFTRMLDNVVEINGLPLEQQRNEIMSKRRHGMGFLGLGSTVTMLKHRYGSEEAVAFTEEVSREMAVAGWEMALDLAKEKGAAPILLRDFTVTGDMLRKRPEMVADGYKVGDSIPGRVLHAKYSRYMQRIASVAPNLVAELAETGARFTHHSSIAPTGTISLSLANNASNGIEPSFAHSYSRNVIREGKKSKEKVEVLSFELLAYRALINADAKVFTDEAANKLPDYFVSADDIGPKEHVDIQAASQKWIDSSISKTANVPTDYPYEDFKDIYFYAYKQGLKGCTTFRFNPAAFQGVLVKESDLESTLYRFELEDGSVVELKGNEQVEYDGEMHSAANLFDALKEGYYGKF</sequence>
<dbReference type="GO" id="GO:0004519">
    <property type="term" value="F:endonuclease activity"/>
    <property type="evidence" value="ECO:0007669"/>
    <property type="project" value="UniProtKB-KW"/>
</dbReference>
<keyword evidence="4" id="KW-0651">Protein splicing</keyword>
<organism evidence="8 9">
    <name type="scientific">Rhodanobacter terrae</name>
    <dbReference type="NCBI Taxonomy" id="418647"/>
    <lineage>
        <taxon>Bacteria</taxon>
        <taxon>Pseudomonadati</taxon>
        <taxon>Pseudomonadota</taxon>
        <taxon>Gammaproteobacteria</taxon>
        <taxon>Lysobacterales</taxon>
        <taxon>Rhodanobacteraceae</taxon>
        <taxon>Rhodanobacter</taxon>
    </lineage>
</organism>
<dbReference type="InterPro" id="IPR006142">
    <property type="entry name" value="INTEIN"/>
</dbReference>
<dbReference type="SMART" id="SM00305">
    <property type="entry name" value="HintC"/>
    <property type="match status" value="2"/>
</dbReference>
<dbReference type="Gene3D" id="3.20.70.20">
    <property type="match status" value="3"/>
</dbReference>
<dbReference type="InterPro" id="IPR004860">
    <property type="entry name" value="LAGLIDADG_dom"/>
</dbReference>
<comment type="cofactor">
    <cofactor evidence="1">
        <name>adenosylcob(III)alamin</name>
        <dbReference type="ChEBI" id="CHEBI:18408"/>
    </cofactor>
</comment>
<dbReference type="PRINTS" id="PR00379">
    <property type="entry name" value="INTEIN"/>
</dbReference>
<keyword evidence="8" id="KW-0255">Endonuclease</keyword>
<evidence type="ECO:0000256" key="3">
    <source>
        <dbReference type="ARBA" id="ARBA00022813"/>
    </source>
</evidence>
<evidence type="ECO:0000256" key="2">
    <source>
        <dbReference type="ARBA" id="ARBA00022628"/>
    </source>
</evidence>
<dbReference type="EMBL" id="JBHSNG010000024">
    <property type="protein sequence ID" value="MFC5582794.1"/>
    <property type="molecule type" value="Genomic_DNA"/>
</dbReference>
<dbReference type="CDD" id="cd00081">
    <property type="entry name" value="Hint"/>
    <property type="match status" value="1"/>
</dbReference>
<dbReference type="Gene3D" id="2.170.16.10">
    <property type="entry name" value="Hedgehog/Intein (Hint) domain"/>
    <property type="match status" value="2"/>
</dbReference>
<dbReference type="InterPro" id="IPR004042">
    <property type="entry name" value="Intein_endonuc_central"/>
</dbReference>
<dbReference type="PANTHER" id="PTHR43371">
    <property type="entry name" value="VITAMIN B12-DEPENDENT RIBONUCLEOTIDE REDUCTASE"/>
    <property type="match status" value="1"/>
</dbReference>
<keyword evidence="2" id="KW-0846">Cobalamin</keyword>